<comment type="caution">
    <text evidence="3">The sequence shown here is derived from an EMBL/GenBank/DDBJ whole genome shotgun (WGS) entry which is preliminary data.</text>
</comment>
<accession>A0A8S9GW92</accession>
<dbReference type="Proteomes" id="UP000712281">
    <property type="component" value="Unassembled WGS sequence"/>
</dbReference>
<evidence type="ECO:0000313" key="2">
    <source>
        <dbReference type="EMBL" id="KAF2532678.1"/>
    </source>
</evidence>
<organism evidence="3 4">
    <name type="scientific">Brassica cretica</name>
    <name type="common">Mustard</name>
    <dbReference type="NCBI Taxonomy" id="69181"/>
    <lineage>
        <taxon>Eukaryota</taxon>
        <taxon>Viridiplantae</taxon>
        <taxon>Streptophyta</taxon>
        <taxon>Embryophyta</taxon>
        <taxon>Tracheophyta</taxon>
        <taxon>Spermatophyta</taxon>
        <taxon>Magnoliopsida</taxon>
        <taxon>eudicotyledons</taxon>
        <taxon>Gunneridae</taxon>
        <taxon>Pentapetalae</taxon>
        <taxon>rosids</taxon>
        <taxon>malvids</taxon>
        <taxon>Brassicales</taxon>
        <taxon>Brassicaceae</taxon>
        <taxon>Brassiceae</taxon>
        <taxon>Brassica</taxon>
    </lineage>
</organism>
<dbReference type="AlphaFoldDB" id="A0A8S9GW92"/>
<evidence type="ECO:0000313" key="4">
    <source>
        <dbReference type="Proteomes" id="UP000712281"/>
    </source>
</evidence>
<feature type="region of interest" description="Disordered" evidence="1">
    <location>
        <begin position="1"/>
        <end position="59"/>
    </location>
</feature>
<evidence type="ECO:0000313" key="3">
    <source>
        <dbReference type="EMBL" id="KAF2549819.1"/>
    </source>
</evidence>
<sequence>MGSSRWCRLIPPAEQRSTPHVEHRFPPPSEQRSTQPAEYVGSQQTASIDRCYSDDDRYYTPTTISRPRLRSIDRHRLYADRYSSQTRTTVDWNQQLNYSRRPPEYNAPEPVVFPEAADGQVPVGRRRRNKIPKHLRRAEIEKKVRWIYQKGLEDTH</sequence>
<gene>
    <name evidence="3" type="ORF">F2Q68_00034080</name>
    <name evidence="2" type="ORF">F2Q70_00029646</name>
</gene>
<proteinExistence type="predicted"/>
<dbReference type="EMBL" id="QGKY02002305">
    <property type="protein sequence ID" value="KAF2532678.1"/>
    <property type="molecule type" value="Genomic_DNA"/>
</dbReference>
<feature type="compositionally biased region" description="Polar residues" evidence="1">
    <location>
        <begin position="30"/>
        <end position="47"/>
    </location>
</feature>
<evidence type="ECO:0000256" key="1">
    <source>
        <dbReference type="SAM" id="MobiDB-lite"/>
    </source>
</evidence>
<protein>
    <submittedName>
        <fullName evidence="3">Uncharacterized protein</fullName>
    </submittedName>
</protein>
<dbReference type="EMBL" id="QGKW02001988">
    <property type="protein sequence ID" value="KAF2549819.1"/>
    <property type="molecule type" value="Genomic_DNA"/>
</dbReference>
<reference evidence="3" key="1">
    <citation type="submission" date="2019-12" db="EMBL/GenBank/DDBJ databases">
        <title>Genome sequencing and annotation of Brassica cretica.</title>
        <authorList>
            <person name="Studholme D.J."/>
            <person name="Sarris P.F."/>
        </authorList>
    </citation>
    <scope>NUCLEOTIDE SEQUENCE</scope>
    <source>
        <strain evidence="3">PFS-001/15</strain>
        <strain evidence="2">PFS-102/07</strain>
        <tissue evidence="3">Leaf</tissue>
    </source>
</reference>
<name>A0A8S9GW92_BRACR</name>